<dbReference type="FunFam" id="3.30.200.20:FF:000178">
    <property type="entry name" value="serine/threonine-protein kinase PBS1-like"/>
    <property type="match status" value="1"/>
</dbReference>
<dbReference type="PANTHER" id="PTHR27009">
    <property type="entry name" value="RUST RESISTANCE KINASE LR10-RELATED"/>
    <property type="match status" value="1"/>
</dbReference>
<dbReference type="GO" id="GO:0005524">
    <property type="term" value="F:ATP binding"/>
    <property type="evidence" value="ECO:0007669"/>
    <property type="project" value="UniProtKB-UniRule"/>
</dbReference>
<evidence type="ECO:0000256" key="5">
    <source>
        <dbReference type="ARBA" id="ARBA00022729"/>
    </source>
</evidence>
<dbReference type="InterPro" id="IPR008271">
    <property type="entry name" value="Ser/Thr_kinase_AS"/>
</dbReference>
<name>A0A5J4ZDS2_9ASTE</name>
<dbReference type="FunFam" id="1.10.510.10:FF:000590">
    <property type="entry name" value="PR5-like receptor kinase"/>
    <property type="match status" value="1"/>
</dbReference>
<dbReference type="Pfam" id="PF01657">
    <property type="entry name" value="Stress-antifung"/>
    <property type="match status" value="1"/>
</dbReference>
<feature type="domain" description="Gnk2-homologous" evidence="17">
    <location>
        <begin position="1"/>
        <end position="51"/>
    </location>
</feature>
<dbReference type="Gene3D" id="3.30.430.20">
    <property type="entry name" value="Gnk2 domain, C-X8-C-X2-C motif"/>
    <property type="match status" value="1"/>
</dbReference>
<dbReference type="SUPFAM" id="SSF56112">
    <property type="entry name" value="Protein kinase-like (PK-like)"/>
    <property type="match status" value="1"/>
</dbReference>
<dbReference type="Proteomes" id="UP000325577">
    <property type="component" value="Linkage Group LG9"/>
</dbReference>
<gene>
    <name evidence="18" type="ORF">F0562_018932</name>
</gene>
<evidence type="ECO:0000256" key="2">
    <source>
        <dbReference type="ARBA" id="ARBA00022527"/>
    </source>
</evidence>
<dbReference type="InterPro" id="IPR011009">
    <property type="entry name" value="Kinase-like_dom_sf"/>
</dbReference>
<feature type="binding site" evidence="13">
    <location>
        <position position="202"/>
    </location>
    <ligand>
        <name>ATP</name>
        <dbReference type="ChEBI" id="CHEBI:30616"/>
    </ligand>
</feature>
<keyword evidence="7 13" id="KW-0547">Nucleotide-binding</keyword>
<dbReference type="PROSITE" id="PS00108">
    <property type="entry name" value="PROTEIN_KINASE_ST"/>
    <property type="match status" value="1"/>
</dbReference>
<evidence type="ECO:0000256" key="15">
    <source>
        <dbReference type="SAM" id="Phobius"/>
    </source>
</evidence>
<dbReference type="CDD" id="cd23509">
    <property type="entry name" value="Gnk2-like"/>
    <property type="match status" value="1"/>
</dbReference>
<dbReference type="PROSITE" id="PS00107">
    <property type="entry name" value="PROTEIN_KINASE_ATP"/>
    <property type="match status" value="1"/>
</dbReference>
<evidence type="ECO:0000256" key="1">
    <source>
        <dbReference type="ARBA" id="ARBA00004479"/>
    </source>
</evidence>
<dbReference type="PROSITE" id="PS50011">
    <property type="entry name" value="PROTEIN_KINASE_DOM"/>
    <property type="match status" value="1"/>
</dbReference>
<keyword evidence="9 13" id="KW-0067">ATP-binding</keyword>
<dbReference type="Gene3D" id="1.10.510.10">
    <property type="entry name" value="Transferase(Phosphotransferase) domain 1"/>
    <property type="match status" value="1"/>
</dbReference>
<evidence type="ECO:0008006" key="20">
    <source>
        <dbReference type="Google" id="ProtNLM"/>
    </source>
</evidence>
<evidence type="ECO:0000256" key="10">
    <source>
        <dbReference type="ARBA" id="ARBA00022989"/>
    </source>
</evidence>
<keyword evidence="10 15" id="KW-1133">Transmembrane helix</keyword>
<sequence>MCRGDLSSENCFNCIDTASQAIMKNCTNQKEAVDWPPGDPRCIARCSNRFFFGTMETWQGWDVSFTPDITTNVDEFDQALNTLIDKLAAYVTGSTKRSNLGMKLAIGISAGVAMITVVSTVTICYLGKEFFIGKAMVFWKKKTTNYYNVEAFIRSHGSLAPKQYYYSDVKRFTNSFVDKLGQGGYGGVYKGKLSDGRLVAVKLLSETKGNGEEFINEVASISRTSHINVVTLLGFCFERNKRALIYEFMPNGSLDKFIYNDESLNTNCRLEWKVLYQIAVGIARGLEYLHRGCNTRIVHFDIKPHNILLDEDFCPKISDFGLAKLCKRKESIVSMLGARGTAGYIAPEVFCRNFGRVSHKSDVYSYGIMLLEMVGVRKKIEVGVVRSSEVYFPDWIYDHIEHGEDLRLYGVTTEEEEEIARKMILVGLSCIHTNPSDRPSMMDLLSYAWKNWNEGTVSNLLDPTLRTVSSSINEIMRCIHIGLLCVQENVANRPTVASIVLMFSSFSLTLPVPSEPAFFMHSSIDPEMPLLREDYSGATNTNSSQSKTRSAHLSVNEASITELYPR</sequence>
<evidence type="ECO:0000256" key="13">
    <source>
        <dbReference type="PROSITE-ProRule" id="PRU10141"/>
    </source>
</evidence>
<evidence type="ECO:0000259" key="16">
    <source>
        <dbReference type="PROSITE" id="PS50011"/>
    </source>
</evidence>
<accession>A0A5J4ZDS2</accession>
<keyword evidence="2" id="KW-0723">Serine/threonine-protein kinase</keyword>
<dbReference type="GO" id="GO:0004674">
    <property type="term" value="F:protein serine/threonine kinase activity"/>
    <property type="evidence" value="ECO:0007669"/>
    <property type="project" value="UniProtKB-KW"/>
</dbReference>
<dbReference type="AlphaFoldDB" id="A0A5J4ZDS2"/>
<dbReference type="Pfam" id="PF00069">
    <property type="entry name" value="Pkinase"/>
    <property type="match status" value="1"/>
</dbReference>
<evidence type="ECO:0000256" key="7">
    <source>
        <dbReference type="ARBA" id="ARBA00022741"/>
    </source>
</evidence>
<dbReference type="InterPro" id="IPR002902">
    <property type="entry name" value="GNK2"/>
</dbReference>
<dbReference type="InterPro" id="IPR017441">
    <property type="entry name" value="Protein_kinase_ATP_BS"/>
</dbReference>
<evidence type="ECO:0000256" key="12">
    <source>
        <dbReference type="ARBA" id="ARBA00023180"/>
    </source>
</evidence>
<evidence type="ECO:0000256" key="11">
    <source>
        <dbReference type="ARBA" id="ARBA00023136"/>
    </source>
</evidence>
<keyword evidence="3" id="KW-0808">Transferase</keyword>
<evidence type="ECO:0000313" key="19">
    <source>
        <dbReference type="Proteomes" id="UP000325577"/>
    </source>
</evidence>
<feature type="region of interest" description="Disordered" evidence="14">
    <location>
        <begin position="533"/>
        <end position="566"/>
    </location>
</feature>
<dbReference type="InterPro" id="IPR038408">
    <property type="entry name" value="GNK2_sf"/>
</dbReference>
<feature type="transmembrane region" description="Helical" evidence="15">
    <location>
        <begin position="104"/>
        <end position="126"/>
    </location>
</feature>
<keyword evidence="12" id="KW-0325">Glycoprotein</keyword>
<keyword evidence="11 15" id="KW-0472">Membrane</keyword>
<evidence type="ECO:0000256" key="14">
    <source>
        <dbReference type="SAM" id="MobiDB-lite"/>
    </source>
</evidence>
<protein>
    <recommendedName>
        <fullName evidence="20">Protein kinase domain-containing protein</fullName>
    </recommendedName>
</protein>
<dbReference type="PROSITE" id="PS51473">
    <property type="entry name" value="GNK2"/>
    <property type="match status" value="1"/>
</dbReference>
<comment type="subcellular location">
    <subcellularLocation>
        <location evidence="1">Membrane</location>
        <topology evidence="1">Single-pass type I membrane protein</topology>
    </subcellularLocation>
</comment>
<organism evidence="18 19">
    <name type="scientific">Nyssa sinensis</name>
    <dbReference type="NCBI Taxonomy" id="561372"/>
    <lineage>
        <taxon>Eukaryota</taxon>
        <taxon>Viridiplantae</taxon>
        <taxon>Streptophyta</taxon>
        <taxon>Embryophyta</taxon>
        <taxon>Tracheophyta</taxon>
        <taxon>Spermatophyta</taxon>
        <taxon>Magnoliopsida</taxon>
        <taxon>eudicotyledons</taxon>
        <taxon>Gunneridae</taxon>
        <taxon>Pentapetalae</taxon>
        <taxon>asterids</taxon>
        <taxon>Cornales</taxon>
        <taxon>Nyssaceae</taxon>
        <taxon>Nyssa</taxon>
    </lineage>
</organism>
<evidence type="ECO:0000256" key="3">
    <source>
        <dbReference type="ARBA" id="ARBA00022679"/>
    </source>
</evidence>
<keyword evidence="4 15" id="KW-0812">Transmembrane</keyword>
<dbReference type="InterPro" id="IPR000719">
    <property type="entry name" value="Prot_kinase_dom"/>
</dbReference>
<dbReference type="InterPro" id="IPR045874">
    <property type="entry name" value="LRK10/LRL21-25-like"/>
</dbReference>
<reference evidence="18 19" key="1">
    <citation type="submission" date="2019-09" db="EMBL/GenBank/DDBJ databases">
        <title>A chromosome-level genome assembly of the Chinese tupelo Nyssa sinensis.</title>
        <authorList>
            <person name="Yang X."/>
            <person name="Kang M."/>
            <person name="Yang Y."/>
            <person name="Xiong H."/>
            <person name="Wang M."/>
            <person name="Zhang Z."/>
            <person name="Wang Z."/>
            <person name="Wu H."/>
            <person name="Ma T."/>
            <person name="Liu J."/>
            <person name="Xi Z."/>
        </authorList>
    </citation>
    <scope>NUCLEOTIDE SEQUENCE [LARGE SCALE GENOMIC DNA]</scope>
    <source>
        <strain evidence="18">J267</strain>
        <tissue evidence="18">Leaf</tissue>
    </source>
</reference>
<proteinExistence type="predicted"/>
<evidence type="ECO:0000256" key="8">
    <source>
        <dbReference type="ARBA" id="ARBA00022777"/>
    </source>
</evidence>
<dbReference type="Gene3D" id="3.30.200.20">
    <property type="entry name" value="Phosphorylase Kinase, domain 1"/>
    <property type="match status" value="1"/>
</dbReference>
<dbReference type="EMBL" id="CM018052">
    <property type="protein sequence ID" value="KAA8515457.1"/>
    <property type="molecule type" value="Genomic_DNA"/>
</dbReference>
<keyword evidence="5" id="KW-0732">Signal</keyword>
<dbReference type="OrthoDB" id="845578at2759"/>
<evidence type="ECO:0000259" key="17">
    <source>
        <dbReference type="PROSITE" id="PS51473"/>
    </source>
</evidence>
<evidence type="ECO:0000256" key="4">
    <source>
        <dbReference type="ARBA" id="ARBA00022692"/>
    </source>
</evidence>
<dbReference type="GO" id="GO:0016020">
    <property type="term" value="C:membrane"/>
    <property type="evidence" value="ECO:0007669"/>
    <property type="project" value="UniProtKB-SubCell"/>
</dbReference>
<evidence type="ECO:0000256" key="6">
    <source>
        <dbReference type="ARBA" id="ARBA00022737"/>
    </source>
</evidence>
<keyword evidence="19" id="KW-1185">Reference proteome</keyword>
<keyword evidence="6" id="KW-0677">Repeat</keyword>
<feature type="compositionally biased region" description="Polar residues" evidence="14">
    <location>
        <begin position="537"/>
        <end position="559"/>
    </location>
</feature>
<evidence type="ECO:0000313" key="18">
    <source>
        <dbReference type="EMBL" id="KAA8515457.1"/>
    </source>
</evidence>
<evidence type="ECO:0000256" key="9">
    <source>
        <dbReference type="ARBA" id="ARBA00022840"/>
    </source>
</evidence>
<feature type="domain" description="Protein kinase" evidence="16">
    <location>
        <begin position="174"/>
        <end position="450"/>
    </location>
</feature>
<dbReference type="SMART" id="SM00220">
    <property type="entry name" value="S_TKc"/>
    <property type="match status" value="1"/>
</dbReference>
<keyword evidence="8" id="KW-0418">Kinase</keyword>